<organism evidence="2 3">
    <name type="scientific">Ruminococcus intestinalis</name>
    <dbReference type="NCBI Taxonomy" id="2763066"/>
    <lineage>
        <taxon>Bacteria</taxon>
        <taxon>Bacillati</taxon>
        <taxon>Bacillota</taxon>
        <taxon>Clostridia</taxon>
        <taxon>Eubacteriales</taxon>
        <taxon>Oscillospiraceae</taxon>
        <taxon>Ruminococcus</taxon>
    </lineage>
</organism>
<gene>
    <name evidence="2" type="ORF">H8R91_07100</name>
</gene>
<keyword evidence="1" id="KW-1133">Transmembrane helix</keyword>
<dbReference type="EMBL" id="JACOPS010000003">
    <property type="protein sequence ID" value="MBC5728285.1"/>
    <property type="molecule type" value="Genomic_DNA"/>
</dbReference>
<dbReference type="Proteomes" id="UP000636755">
    <property type="component" value="Unassembled WGS sequence"/>
</dbReference>
<dbReference type="RefSeq" id="WP_186935443.1">
    <property type="nucleotide sequence ID" value="NZ_JACOPS010000003.1"/>
</dbReference>
<keyword evidence="1" id="KW-0472">Membrane</keyword>
<feature type="transmembrane region" description="Helical" evidence="1">
    <location>
        <begin position="7"/>
        <end position="32"/>
    </location>
</feature>
<evidence type="ECO:0000313" key="3">
    <source>
        <dbReference type="Proteomes" id="UP000636755"/>
    </source>
</evidence>
<accession>A0ABR7HLA2</accession>
<evidence type="ECO:0000313" key="2">
    <source>
        <dbReference type="EMBL" id="MBC5728285.1"/>
    </source>
</evidence>
<keyword evidence="3" id="KW-1185">Reference proteome</keyword>
<evidence type="ECO:0000256" key="1">
    <source>
        <dbReference type="SAM" id="Phobius"/>
    </source>
</evidence>
<sequence length="421" mass="49171">MKKRINYALLIITILCLVIAIKLSSMPVFEFLPNPIKSFFITAPHTQEQFSFIYDLAMDFILSALFYFIVDVVPEQIKIHKAKKLLSPQVNRLLEYMEQIISIIVSVYERNPNLNELTNKDFLILDGETIIANQEISYLTTTYYSNGKRKTAVHSYGTPNRIIKDKIIQINKVVEQIKNFEYFYSDYTELIEYIRIIESNDLLNWYKSKEKNESPCFLLQGTNKGVTEFTSLYSKIKKLKFNTEYTSTTLDTKSATEKYKQERDDGTLLKHVFDCQQKQQNLAISNPTLIVGSKKYTTRILTDFLSKRFKVTYTNFECLELDKLSDFKYVVFIVDSTTRKFMTYMQSKIKIPVNVILLSEATPIRRSSKKLFKSTNITIIDELFFESGWKFFSIPLNKEEPSENSIVEIEGKLRSICFNDK</sequence>
<comment type="caution">
    <text evidence="2">The sequence shown here is derived from an EMBL/GenBank/DDBJ whole genome shotgun (WGS) entry which is preliminary data.</text>
</comment>
<proteinExistence type="predicted"/>
<reference evidence="2 3" key="1">
    <citation type="submission" date="2020-08" db="EMBL/GenBank/DDBJ databases">
        <title>Genome public.</title>
        <authorList>
            <person name="Liu C."/>
            <person name="Sun Q."/>
        </authorList>
    </citation>
    <scope>NUCLEOTIDE SEQUENCE [LARGE SCALE GENOMIC DNA]</scope>
    <source>
        <strain evidence="2 3">NSJ-71</strain>
    </source>
</reference>
<keyword evidence="1" id="KW-0812">Transmembrane</keyword>
<protein>
    <submittedName>
        <fullName evidence="2">Uncharacterized protein</fullName>
    </submittedName>
</protein>
<name>A0ABR7HLA2_9FIRM</name>